<sequence length="180" mass="18777">MNSFELNKIAGAVLFCLLIIMGVNQVGNMLIHPKKLAEAAFKIDVPEEAPAGGAPAAVQEQDPPVATVLASANADAGKKAFGKCASCHSVEKGGPAKVGPNLFDIVQAPKGHMAGFAYSDGLKKTGGEWTYDSLYAFLKNPKAYAPGTKMAFAGAKSAKERGDLIAYLRSLSDSPKPLPN</sequence>
<evidence type="ECO:0000256" key="1">
    <source>
        <dbReference type="ARBA" id="ARBA00003590"/>
    </source>
</evidence>
<evidence type="ECO:0000256" key="4">
    <source>
        <dbReference type="ARBA" id="ARBA00022617"/>
    </source>
</evidence>
<evidence type="ECO:0000313" key="10">
    <source>
        <dbReference type="EMBL" id="QDO96152.1"/>
    </source>
</evidence>
<dbReference type="OrthoDB" id="9805828at2"/>
<dbReference type="PANTHER" id="PTHR11961">
    <property type="entry name" value="CYTOCHROME C"/>
    <property type="match status" value="1"/>
</dbReference>
<keyword evidence="5 8" id="KW-0479">Metal-binding</keyword>
<keyword evidence="3" id="KW-0602">Photosynthesis</keyword>
<dbReference type="Proteomes" id="UP000317496">
    <property type="component" value="Chromosome"/>
</dbReference>
<dbReference type="InterPro" id="IPR002327">
    <property type="entry name" value="Cyt_c_1A/1B"/>
</dbReference>
<dbReference type="Pfam" id="PF00034">
    <property type="entry name" value="Cytochrom_C"/>
    <property type="match status" value="1"/>
</dbReference>
<dbReference type="GO" id="GO:0015979">
    <property type="term" value="P:photosynthesis"/>
    <property type="evidence" value="ECO:0007669"/>
    <property type="project" value="UniProtKB-KW"/>
</dbReference>
<name>A0A516GXD1_9PROT</name>
<organism evidence="10 11">
    <name type="scientific">Ferrovibrio terrae</name>
    <dbReference type="NCBI Taxonomy" id="2594003"/>
    <lineage>
        <taxon>Bacteria</taxon>
        <taxon>Pseudomonadati</taxon>
        <taxon>Pseudomonadota</taxon>
        <taxon>Alphaproteobacteria</taxon>
        <taxon>Rhodospirillales</taxon>
        <taxon>Rhodospirillaceae</taxon>
        <taxon>Ferrovibrio</taxon>
    </lineage>
</organism>
<dbReference type="RefSeq" id="WP_144067133.1">
    <property type="nucleotide sequence ID" value="NZ_CP041636.1"/>
</dbReference>
<evidence type="ECO:0000256" key="8">
    <source>
        <dbReference type="PROSITE-ProRule" id="PRU00433"/>
    </source>
</evidence>
<accession>A0A516GXD1</accession>
<gene>
    <name evidence="10" type="ORF">FNB15_02140</name>
</gene>
<dbReference type="GO" id="GO:0046872">
    <property type="term" value="F:metal ion binding"/>
    <property type="evidence" value="ECO:0007669"/>
    <property type="project" value="UniProtKB-KW"/>
</dbReference>
<dbReference type="EMBL" id="CP041636">
    <property type="protein sequence ID" value="QDO96152.1"/>
    <property type="molecule type" value="Genomic_DNA"/>
</dbReference>
<keyword evidence="7 8" id="KW-0408">Iron</keyword>
<protein>
    <submittedName>
        <fullName evidence="10">Cytochrome c family protein</fullName>
    </submittedName>
</protein>
<evidence type="ECO:0000256" key="3">
    <source>
        <dbReference type="ARBA" id="ARBA00022531"/>
    </source>
</evidence>
<keyword evidence="6" id="KW-0249">Electron transport</keyword>
<dbReference type="SUPFAM" id="SSF46626">
    <property type="entry name" value="Cytochrome c"/>
    <property type="match status" value="1"/>
</dbReference>
<dbReference type="Gene3D" id="1.10.760.10">
    <property type="entry name" value="Cytochrome c-like domain"/>
    <property type="match status" value="1"/>
</dbReference>
<keyword evidence="4 8" id="KW-0349">Heme</keyword>
<reference evidence="10 11" key="1">
    <citation type="submission" date="2019-07" db="EMBL/GenBank/DDBJ databases">
        <title>Genome sequencing for Ferrovibrio sp. K5.</title>
        <authorList>
            <person name="Park S.-J."/>
        </authorList>
    </citation>
    <scope>NUCLEOTIDE SEQUENCE [LARGE SCALE GENOMIC DNA]</scope>
    <source>
        <strain evidence="10 11">K5</strain>
    </source>
</reference>
<dbReference type="InterPro" id="IPR009056">
    <property type="entry name" value="Cyt_c-like_dom"/>
</dbReference>
<keyword evidence="2" id="KW-0813">Transport</keyword>
<proteinExistence type="predicted"/>
<evidence type="ECO:0000259" key="9">
    <source>
        <dbReference type="PROSITE" id="PS51007"/>
    </source>
</evidence>
<feature type="domain" description="Cytochrome c" evidence="9">
    <location>
        <begin position="72"/>
        <end position="172"/>
    </location>
</feature>
<dbReference type="PRINTS" id="PR00604">
    <property type="entry name" value="CYTCHRMECIAB"/>
</dbReference>
<comment type="function">
    <text evidence="1">Cytochrome c2 is found mainly in purple, non-sulfur, photosynthetic bacteria where it functions as the electron donor to the oxidized bacteriochlorophyll in the photophosphorylation pathway. However, it may also have a role in the respiratory chain and is found in some non-photosynthetic bacteria.</text>
</comment>
<evidence type="ECO:0000256" key="5">
    <source>
        <dbReference type="ARBA" id="ARBA00022723"/>
    </source>
</evidence>
<dbReference type="AlphaFoldDB" id="A0A516GXD1"/>
<evidence type="ECO:0000256" key="2">
    <source>
        <dbReference type="ARBA" id="ARBA00022448"/>
    </source>
</evidence>
<dbReference type="KEGG" id="fer:FNB15_02140"/>
<dbReference type="PROSITE" id="PS51007">
    <property type="entry name" value="CYTC"/>
    <property type="match status" value="1"/>
</dbReference>
<evidence type="ECO:0000256" key="6">
    <source>
        <dbReference type="ARBA" id="ARBA00022982"/>
    </source>
</evidence>
<dbReference type="GO" id="GO:0020037">
    <property type="term" value="F:heme binding"/>
    <property type="evidence" value="ECO:0007669"/>
    <property type="project" value="InterPro"/>
</dbReference>
<evidence type="ECO:0000256" key="7">
    <source>
        <dbReference type="ARBA" id="ARBA00023004"/>
    </source>
</evidence>
<dbReference type="InterPro" id="IPR036909">
    <property type="entry name" value="Cyt_c-like_dom_sf"/>
</dbReference>
<evidence type="ECO:0000313" key="11">
    <source>
        <dbReference type="Proteomes" id="UP000317496"/>
    </source>
</evidence>
<keyword evidence="11" id="KW-1185">Reference proteome</keyword>
<dbReference type="GO" id="GO:0009055">
    <property type="term" value="F:electron transfer activity"/>
    <property type="evidence" value="ECO:0007669"/>
    <property type="project" value="InterPro"/>
</dbReference>